<proteinExistence type="predicted"/>
<dbReference type="InterPro" id="IPR021908">
    <property type="entry name" value="YfbK_C"/>
</dbReference>
<dbReference type="Proteomes" id="UP000006365">
    <property type="component" value="Chromosome"/>
</dbReference>
<evidence type="ECO:0000256" key="1">
    <source>
        <dbReference type="SAM" id="MobiDB-lite"/>
    </source>
</evidence>
<dbReference type="SMART" id="SM00327">
    <property type="entry name" value="VWA"/>
    <property type="match status" value="1"/>
</dbReference>
<evidence type="ECO:0000256" key="2">
    <source>
        <dbReference type="SAM" id="SignalP"/>
    </source>
</evidence>
<feature type="region of interest" description="Disordered" evidence="1">
    <location>
        <begin position="20"/>
        <end position="68"/>
    </location>
</feature>
<protein>
    <submittedName>
        <fullName evidence="4">von Willebrand factor type A</fullName>
    </submittedName>
</protein>
<dbReference type="RefSeq" id="WP_015723224.1">
    <property type="nucleotide sequence ID" value="NC_014972.1"/>
</dbReference>
<dbReference type="PROSITE" id="PS51257">
    <property type="entry name" value="PROKAR_LIPOPROTEIN"/>
    <property type="match status" value="1"/>
</dbReference>
<dbReference type="PANTHER" id="PTHR10579:SF43">
    <property type="entry name" value="ZINC FINGER (C3HC4-TYPE RING FINGER) FAMILY PROTEIN"/>
    <property type="match status" value="1"/>
</dbReference>
<dbReference type="SUPFAM" id="SSF53300">
    <property type="entry name" value="vWA-like"/>
    <property type="match status" value="1"/>
</dbReference>
<feature type="compositionally biased region" description="Basic and acidic residues" evidence="1">
    <location>
        <begin position="26"/>
        <end position="46"/>
    </location>
</feature>
<accession>A0A7U4DN88</accession>
<dbReference type="PROSITE" id="PS50234">
    <property type="entry name" value="VWFA"/>
    <property type="match status" value="1"/>
</dbReference>
<keyword evidence="2" id="KW-0732">Signal</keyword>
<dbReference type="CDD" id="cd01465">
    <property type="entry name" value="vWA_subgroup"/>
    <property type="match status" value="1"/>
</dbReference>
<dbReference type="Pfam" id="PF12034">
    <property type="entry name" value="YfbK_C"/>
    <property type="match status" value="1"/>
</dbReference>
<gene>
    <name evidence="4" type="ordered locus">Despr_0497</name>
</gene>
<name>A0A7U4DN88_DESPD</name>
<dbReference type="InterPro" id="IPR022156">
    <property type="entry name" value="Uncharacterised_YfbK_N"/>
</dbReference>
<dbReference type="AlphaFoldDB" id="A0A7U4DN88"/>
<dbReference type="InterPro" id="IPR036465">
    <property type="entry name" value="vWFA_dom_sf"/>
</dbReference>
<keyword evidence="5" id="KW-1185">Reference proteome</keyword>
<organism evidence="4 5">
    <name type="scientific">Desulfobulbus propionicus (strain ATCC 33891 / DSM 2032 / VKM B-1956 / 1pr3)</name>
    <dbReference type="NCBI Taxonomy" id="577650"/>
    <lineage>
        <taxon>Bacteria</taxon>
        <taxon>Pseudomonadati</taxon>
        <taxon>Thermodesulfobacteriota</taxon>
        <taxon>Desulfobulbia</taxon>
        <taxon>Desulfobulbales</taxon>
        <taxon>Desulfobulbaceae</taxon>
        <taxon>Desulfobulbus</taxon>
    </lineage>
</organism>
<dbReference type="Pfam" id="PF00092">
    <property type="entry name" value="VWA"/>
    <property type="match status" value="1"/>
</dbReference>
<dbReference type="PANTHER" id="PTHR10579">
    <property type="entry name" value="CALCIUM-ACTIVATED CHLORIDE CHANNEL REGULATOR"/>
    <property type="match status" value="1"/>
</dbReference>
<dbReference type="InterPro" id="IPR002035">
    <property type="entry name" value="VWF_A"/>
</dbReference>
<feature type="region of interest" description="Disordered" evidence="1">
    <location>
        <begin position="558"/>
        <end position="577"/>
    </location>
</feature>
<feature type="domain" description="VWFA" evidence="3">
    <location>
        <begin position="202"/>
        <end position="380"/>
    </location>
</feature>
<feature type="chain" id="PRO_5030840996" evidence="2">
    <location>
        <begin position="25"/>
        <end position="577"/>
    </location>
</feature>
<feature type="signal peptide" evidence="2">
    <location>
        <begin position="1"/>
        <end position="24"/>
    </location>
</feature>
<dbReference type="KEGG" id="dpr:Despr_0497"/>
<evidence type="ECO:0000259" key="3">
    <source>
        <dbReference type="PROSITE" id="PS50234"/>
    </source>
</evidence>
<evidence type="ECO:0000313" key="4">
    <source>
        <dbReference type="EMBL" id="ADW16677.1"/>
    </source>
</evidence>
<evidence type="ECO:0000313" key="5">
    <source>
        <dbReference type="Proteomes" id="UP000006365"/>
    </source>
</evidence>
<dbReference type="Gene3D" id="3.40.50.410">
    <property type="entry name" value="von Willebrand factor, type A domain"/>
    <property type="match status" value="1"/>
</dbReference>
<dbReference type="EMBL" id="CP002364">
    <property type="protein sequence ID" value="ADW16677.1"/>
    <property type="molecule type" value="Genomic_DNA"/>
</dbReference>
<dbReference type="InterPro" id="IPR051266">
    <property type="entry name" value="CLCR"/>
</dbReference>
<sequence>MKTTSVIVLLVLALLAGCSAPSSESGRNKEQRATGDLAQGERHPLVDGEAASQLQPPPAPAGPIVGGSGTMKTTGLVKRAAVSEAMPIGKPAWNRESYNAIQENGFINAARDPLSTFSIDVDTASYTNVRRFIQGGHLPPVGAVRIEEMINYFTYAYPRPIGKAPFALGAEVGPSPFHRDYLLARIGLAAKDLAKEHLPPSNLVFLIDVSGSMQDGNKLPLLKQALPLVVRQLGARDRVALVVYAGADSVVLPPTPGDRQQEILAALDQLQAGGSTHASSGIRTAYELARKSFIKGGNNRVILASDGDFNVGVTSRDELTRLIEEERKDGIYLTVLGLGMGNYHDDTMEVLADKGNGNYAYIDSLLEAKKVLVKEMSGTLFALANDVKIQVEFNPARVGAYRLIGYENRALADEDFRDDTKDAGEVGVGHRVTALYELIPAGHASIPQLDPLKYQRNAAAPAHSGEWMTVKLRFKPQGEPHSTQMHLAVGETTTKPSTDFRFASAVAGYGMLLTRSEHLGEFTWQRCLELARSGRGADEEGYRAEFFRLVEASELLAKQQAPELDDNKKPLPPPTIR</sequence>
<dbReference type="Pfam" id="PF12450">
    <property type="entry name" value="vWF_A"/>
    <property type="match status" value="1"/>
</dbReference>
<reference evidence="4 5" key="1">
    <citation type="journal article" date="2011" name="Stand. Genomic Sci.">
        <title>Complete genome sequence of Desulfobulbus propionicus type strain (1pr3).</title>
        <authorList>
            <person name="Pagani I."/>
            <person name="Lapidus A."/>
            <person name="Nolan M."/>
            <person name="Lucas S."/>
            <person name="Hammon N."/>
            <person name="Deshpande S."/>
            <person name="Cheng J.F."/>
            <person name="Chertkov O."/>
            <person name="Davenport K."/>
            <person name="Tapia R."/>
            <person name="Han C."/>
            <person name="Goodwin L."/>
            <person name="Pitluck S."/>
            <person name="Liolios K."/>
            <person name="Mavromatis K."/>
            <person name="Ivanova N."/>
            <person name="Mikhailova N."/>
            <person name="Pati A."/>
            <person name="Chen A."/>
            <person name="Palaniappan K."/>
            <person name="Land M."/>
            <person name="Hauser L."/>
            <person name="Chang Y.J."/>
            <person name="Jeffries C.D."/>
            <person name="Detter J.C."/>
            <person name="Brambilla E."/>
            <person name="Kannan K.P."/>
            <person name="Djao O.D."/>
            <person name="Rohde M."/>
            <person name="Pukall R."/>
            <person name="Spring S."/>
            <person name="Goker M."/>
            <person name="Sikorski J."/>
            <person name="Woyke T."/>
            <person name="Bristow J."/>
            <person name="Eisen J.A."/>
            <person name="Markowitz V."/>
            <person name="Hugenholtz P."/>
            <person name="Kyrpides N.C."/>
            <person name="Klenk H.P."/>
        </authorList>
    </citation>
    <scope>NUCLEOTIDE SEQUENCE [LARGE SCALE GENOMIC DNA]</scope>
    <source>
        <strain evidence="5">ATCC 33891 / DSM 2032 / 1pr3</strain>
    </source>
</reference>